<protein>
    <submittedName>
        <fullName evidence="1">Uncharacterized protein</fullName>
    </submittedName>
</protein>
<name>Q5JIC8_THEKO</name>
<dbReference type="InParanoid" id="Q5JIC8"/>
<reference evidence="1 2" key="1">
    <citation type="journal article" date="2005" name="Genome Res.">
        <title>Complete genome sequence of the hyperthermophilic archaeon Thermococcus kodakaraensis KOD1 and comparison with Pyrococcus genomes.</title>
        <authorList>
            <person name="Fukui T."/>
            <person name="Atomi H."/>
            <person name="Kanai T."/>
            <person name="Matsumi R."/>
            <person name="Fujiwara S."/>
            <person name="Imanaka T."/>
        </authorList>
    </citation>
    <scope>NUCLEOTIDE SEQUENCE [LARGE SCALE GENOMIC DNA]</scope>
    <source>
        <strain evidence="2">ATCC BAA-918 / JCM 12380 / KOD1</strain>
    </source>
</reference>
<dbReference type="STRING" id="69014.TK0988"/>
<dbReference type="EnsemblBacteria" id="BAD85177">
    <property type="protein sequence ID" value="BAD85177"/>
    <property type="gene ID" value="TK0988"/>
</dbReference>
<dbReference type="HOGENOM" id="CLU_1444740_0_0_2"/>
<dbReference type="AlphaFoldDB" id="Q5JIC8"/>
<dbReference type="EMBL" id="AP006878">
    <property type="protein sequence ID" value="BAD85177.1"/>
    <property type="molecule type" value="Genomic_DNA"/>
</dbReference>
<keyword evidence="2" id="KW-1185">Reference proteome</keyword>
<accession>Q5JIC8</accession>
<proteinExistence type="predicted"/>
<gene>
    <name evidence="1" type="ordered locus">TK0988</name>
</gene>
<evidence type="ECO:0000313" key="2">
    <source>
        <dbReference type="Proteomes" id="UP000000536"/>
    </source>
</evidence>
<organism evidence="1 2">
    <name type="scientific">Thermococcus kodakarensis (strain ATCC BAA-918 / JCM 12380 / KOD1)</name>
    <name type="common">Pyrococcus kodakaraensis (strain KOD1)</name>
    <dbReference type="NCBI Taxonomy" id="69014"/>
    <lineage>
        <taxon>Archaea</taxon>
        <taxon>Methanobacteriati</taxon>
        <taxon>Methanobacteriota</taxon>
        <taxon>Thermococci</taxon>
        <taxon>Thermococcales</taxon>
        <taxon>Thermococcaceae</taxon>
        <taxon>Thermococcus</taxon>
    </lineage>
</organism>
<dbReference type="Proteomes" id="UP000000536">
    <property type="component" value="Chromosome"/>
</dbReference>
<sequence>MVLHVSPDGFSFDDDTGNLIIVGSRTSRKKAVRFIALVKTRPVKDVLPVYLKAILEKFRESPAEYWDEETALDVLKSRGLKVHSLEVERERQSVRAEFQAEGLIENNLGAISPEKVKYVEKLMRDFLWSIIDDLTASDLWAPIAINEDLDEIGEGFLMGPEEEETDEQVFSSLEFWWEEYWGDNGKP</sequence>
<dbReference type="PATRIC" id="fig|69014.16.peg.966"/>
<dbReference type="KEGG" id="tko:TK0988"/>
<evidence type="ECO:0000313" key="1">
    <source>
        <dbReference type="EMBL" id="BAD85177.1"/>
    </source>
</evidence>